<evidence type="ECO:0000313" key="2">
    <source>
        <dbReference type="Proteomes" id="UP000269396"/>
    </source>
</evidence>
<protein>
    <submittedName>
        <fullName evidence="1">Uncharacterized protein</fullName>
    </submittedName>
</protein>
<dbReference type="AlphaFoldDB" id="A0A183NPB4"/>
<sequence length="62" mass="7470">MYILHFREFCENCLKFIMVKLLTRFDFTHIKMSNTSDCILRMNNSRGFPLSFRQDDVNKVFG</sequence>
<dbReference type="Proteomes" id="UP000269396">
    <property type="component" value="Unassembled WGS sequence"/>
</dbReference>
<accession>A0A183NPB4</accession>
<organism evidence="1 2">
    <name type="scientific">Schistosoma mattheei</name>
    <dbReference type="NCBI Taxonomy" id="31246"/>
    <lineage>
        <taxon>Eukaryota</taxon>
        <taxon>Metazoa</taxon>
        <taxon>Spiralia</taxon>
        <taxon>Lophotrochozoa</taxon>
        <taxon>Platyhelminthes</taxon>
        <taxon>Trematoda</taxon>
        <taxon>Digenea</taxon>
        <taxon>Strigeidida</taxon>
        <taxon>Schistosomatoidea</taxon>
        <taxon>Schistosomatidae</taxon>
        <taxon>Schistosoma</taxon>
    </lineage>
</organism>
<evidence type="ECO:0000313" key="1">
    <source>
        <dbReference type="EMBL" id="VDP01020.1"/>
    </source>
</evidence>
<gene>
    <name evidence="1" type="ORF">SMTD_LOCUS3951</name>
</gene>
<name>A0A183NPB4_9TREM</name>
<dbReference type="EMBL" id="UZAL01008887">
    <property type="protein sequence ID" value="VDP01020.1"/>
    <property type="molecule type" value="Genomic_DNA"/>
</dbReference>
<reference evidence="1 2" key="1">
    <citation type="submission" date="2018-11" db="EMBL/GenBank/DDBJ databases">
        <authorList>
            <consortium name="Pathogen Informatics"/>
        </authorList>
    </citation>
    <scope>NUCLEOTIDE SEQUENCE [LARGE SCALE GENOMIC DNA]</scope>
    <source>
        <strain>Denwood</strain>
        <strain evidence="2">Zambia</strain>
    </source>
</reference>
<keyword evidence="2" id="KW-1185">Reference proteome</keyword>
<proteinExistence type="predicted"/>